<dbReference type="InterPro" id="IPR017896">
    <property type="entry name" value="4Fe4S_Fe-S-bd"/>
</dbReference>
<dbReference type="PANTHER" id="PTHR36923:SF3">
    <property type="entry name" value="FERREDOXIN"/>
    <property type="match status" value="1"/>
</dbReference>
<dbReference type="GO" id="GO:0051536">
    <property type="term" value="F:iron-sulfur cluster binding"/>
    <property type="evidence" value="ECO:0007669"/>
    <property type="project" value="UniProtKB-KW"/>
</dbReference>
<proteinExistence type="predicted"/>
<dbReference type="AlphaFoldDB" id="A0A0U5ALC5"/>
<dbReference type="GO" id="GO:0005506">
    <property type="term" value="F:iron ion binding"/>
    <property type="evidence" value="ECO:0007669"/>
    <property type="project" value="UniProtKB-UniRule"/>
</dbReference>
<reference evidence="10" key="2">
    <citation type="journal article" date="2016" name="Int. J. Syst. Evol. Microbiol.">
        <title>Caldimicrobium thiodismutans sp. nov., a sulfur-disproportionating bacterium isolated from a hot spring.</title>
        <authorList>
            <person name="Kojima H."/>
            <person name="Umezawa K."/>
            <person name="Fukui M."/>
        </authorList>
    </citation>
    <scope>NUCLEOTIDE SEQUENCE [LARGE SCALE GENOMIC DNA]</scope>
    <source>
        <strain evidence="10">TF1</strain>
    </source>
</reference>
<name>A0A0U5ALC5_9BACT</name>
<evidence type="ECO:0000256" key="1">
    <source>
        <dbReference type="ARBA" id="ARBA00003532"/>
    </source>
</evidence>
<dbReference type="InterPro" id="IPR001080">
    <property type="entry name" value="3Fe4S_ferredoxin"/>
</dbReference>
<dbReference type="Proteomes" id="UP000068196">
    <property type="component" value="Chromosome"/>
</dbReference>
<evidence type="ECO:0000259" key="8">
    <source>
        <dbReference type="PROSITE" id="PS51379"/>
    </source>
</evidence>
<gene>
    <name evidence="9" type="ORF">THC_0473</name>
</gene>
<keyword evidence="3 7" id="KW-0479">Metal-binding</keyword>
<feature type="domain" description="4Fe-4S ferredoxin-type" evidence="8">
    <location>
        <begin position="4"/>
        <end position="32"/>
    </location>
</feature>
<dbReference type="KEGG" id="cthi:THC_0473"/>
<sequence>MLMATLVVDDELCIGCGTCVELCPNVFELGSDEKAYVKNQEGCKECNCEEAINSCPVSAISWQD</sequence>
<dbReference type="PROSITE" id="PS00198">
    <property type="entry name" value="4FE4S_FER_1"/>
    <property type="match status" value="1"/>
</dbReference>
<keyword evidence="2 7" id="KW-0813">Transport</keyword>
<evidence type="ECO:0000256" key="4">
    <source>
        <dbReference type="ARBA" id="ARBA00022982"/>
    </source>
</evidence>
<dbReference type="Pfam" id="PF13370">
    <property type="entry name" value="Fer4_13"/>
    <property type="match status" value="1"/>
</dbReference>
<dbReference type="PROSITE" id="PS51379">
    <property type="entry name" value="4FE4S_FER_2"/>
    <property type="match status" value="2"/>
</dbReference>
<evidence type="ECO:0000313" key="9">
    <source>
        <dbReference type="EMBL" id="BAU22868.1"/>
    </source>
</evidence>
<organism evidence="9 10">
    <name type="scientific">Caldimicrobium thiodismutans</name>
    <dbReference type="NCBI Taxonomy" id="1653476"/>
    <lineage>
        <taxon>Bacteria</taxon>
        <taxon>Pseudomonadati</taxon>
        <taxon>Thermodesulfobacteriota</taxon>
        <taxon>Thermodesulfobacteria</taxon>
        <taxon>Thermodesulfobacteriales</taxon>
        <taxon>Thermodesulfobacteriaceae</taxon>
        <taxon>Caldimicrobium</taxon>
    </lineage>
</organism>
<dbReference type="PRINTS" id="PR00352">
    <property type="entry name" value="3FE4SFRDOXIN"/>
</dbReference>
<dbReference type="PATRIC" id="fig|1653476.3.peg.487"/>
<dbReference type="Gene3D" id="3.30.70.20">
    <property type="match status" value="1"/>
</dbReference>
<dbReference type="PANTHER" id="PTHR36923">
    <property type="entry name" value="FERREDOXIN"/>
    <property type="match status" value="1"/>
</dbReference>
<keyword evidence="6 7" id="KW-0411">Iron-sulfur</keyword>
<dbReference type="SUPFAM" id="SSF54862">
    <property type="entry name" value="4Fe-4S ferredoxins"/>
    <property type="match status" value="1"/>
</dbReference>
<evidence type="ECO:0000313" key="10">
    <source>
        <dbReference type="Proteomes" id="UP000068196"/>
    </source>
</evidence>
<evidence type="ECO:0000256" key="3">
    <source>
        <dbReference type="ARBA" id="ARBA00022723"/>
    </source>
</evidence>
<reference evidence="9 10" key="1">
    <citation type="journal article" date="2016" name="Int. J. Syst. Evol. Microbiol.">
        <title>Caldimicrobium thiodismutans sp. nov., a sulfur-disproportionating bacterium isolated from a hot spring, and emended description of the genus Caldimicrobium.</title>
        <authorList>
            <person name="Kojima H."/>
            <person name="Umezawa K."/>
            <person name="Fukui M."/>
        </authorList>
    </citation>
    <scope>NUCLEOTIDE SEQUENCE [LARGE SCALE GENOMIC DNA]</scope>
    <source>
        <strain evidence="9 10">TF1</strain>
    </source>
</reference>
<dbReference type="GO" id="GO:0009055">
    <property type="term" value="F:electron transfer activity"/>
    <property type="evidence" value="ECO:0007669"/>
    <property type="project" value="UniProtKB-UniRule"/>
</dbReference>
<keyword evidence="10" id="KW-1185">Reference proteome</keyword>
<accession>A0A0U5ALC5</accession>
<dbReference type="InterPro" id="IPR017900">
    <property type="entry name" value="4Fe4S_Fe_S_CS"/>
</dbReference>
<keyword evidence="5 7" id="KW-0408">Iron</keyword>
<evidence type="ECO:0000256" key="6">
    <source>
        <dbReference type="ARBA" id="ARBA00023014"/>
    </source>
</evidence>
<evidence type="ECO:0000256" key="2">
    <source>
        <dbReference type="ARBA" id="ARBA00022448"/>
    </source>
</evidence>
<comment type="function">
    <text evidence="1 7">Ferredoxins are iron-sulfur proteins that transfer electrons in a wide variety of metabolic reactions.</text>
</comment>
<keyword evidence="4 7" id="KW-0249">Electron transport</keyword>
<evidence type="ECO:0000256" key="7">
    <source>
        <dbReference type="RuleBase" id="RU368020"/>
    </source>
</evidence>
<protein>
    <recommendedName>
        <fullName evidence="7">Ferredoxin</fullName>
    </recommendedName>
</protein>
<dbReference type="InterPro" id="IPR051269">
    <property type="entry name" value="Fe-S_cluster_ET"/>
</dbReference>
<feature type="domain" description="4Fe-4S ferredoxin-type" evidence="8">
    <location>
        <begin position="34"/>
        <end position="64"/>
    </location>
</feature>
<evidence type="ECO:0000256" key="5">
    <source>
        <dbReference type="ARBA" id="ARBA00023004"/>
    </source>
</evidence>
<dbReference type="STRING" id="1653476.THC_0473"/>
<dbReference type="EMBL" id="AP014945">
    <property type="protein sequence ID" value="BAU22868.1"/>
    <property type="molecule type" value="Genomic_DNA"/>
</dbReference>